<dbReference type="AlphaFoldDB" id="A0A914BSA0"/>
<dbReference type="RefSeq" id="XP_038079168.1">
    <property type="nucleotide sequence ID" value="XM_038223240.1"/>
</dbReference>
<dbReference type="Pfam" id="PF23081">
    <property type="entry name" value="HTH_KIF26A_B_1st"/>
    <property type="match status" value="1"/>
</dbReference>
<name>A0A914BSA0_PATMI</name>
<evidence type="ECO:0000313" key="4">
    <source>
        <dbReference type="Proteomes" id="UP000887568"/>
    </source>
</evidence>
<evidence type="ECO:0000259" key="2">
    <source>
        <dbReference type="Pfam" id="PF23081"/>
    </source>
</evidence>
<dbReference type="OrthoDB" id="6156415at2759"/>
<protein>
    <recommendedName>
        <fullName evidence="2">Kinesin-like protein KIF26A/B helical domain-containing protein</fullName>
    </recommendedName>
</protein>
<dbReference type="GeneID" id="119746347"/>
<accession>A0A914BSA0</accession>
<reference evidence="3" key="1">
    <citation type="submission" date="2022-11" db="UniProtKB">
        <authorList>
            <consortium name="EnsemblMetazoa"/>
        </authorList>
    </citation>
    <scope>IDENTIFICATION</scope>
</reference>
<dbReference type="Proteomes" id="UP000887568">
    <property type="component" value="Unplaced"/>
</dbReference>
<dbReference type="EnsemblMetazoa" id="XM_038223240.1">
    <property type="protein sequence ID" value="XP_038079168.1"/>
    <property type="gene ID" value="LOC119746347"/>
</dbReference>
<organism evidence="3 4">
    <name type="scientific">Patiria miniata</name>
    <name type="common">Bat star</name>
    <name type="synonym">Asterina miniata</name>
    <dbReference type="NCBI Taxonomy" id="46514"/>
    <lineage>
        <taxon>Eukaryota</taxon>
        <taxon>Metazoa</taxon>
        <taxon>Echinodermata</taxon>
        <taxon>Eleutherozoa</taxon>
        <taxon>Asterozoa</taxon>
        <taxon>Asteroidea</taxon>
        <taxon>Valvatacea</taxon>
        <taxon>Valvatida</taxon>
        <taxon>Asterinidae</taxon>
        <taxon>Patiria</taxon>
    </lineage>
</organism>
<feature type="domain" description="Kinesin-like protein KIF26A/B helical" evidence="2">
    <location>
        <begin position="93"/>
        <end position="119"/>
    </location>
</feature>
<keyword evidence="4" id="KW-1185">Reference proteome</keyword>
<evidence type="ECO:0000256" key="1">
    <source>
        <dbReference type="SAM" id="MobiDB-lite"/>
    </source>
</evidence>
<sequence length="131" mass="14068">MASGASRAGNLAPTTEEVNSFKDKLEEMYKPSASVAGYSAANNGQPAESRDRDVIMQRMAQQGVAQEGAAQQGAASSLHDVVVMGHSGRGQVGVWCERCNSRLVELKKQALRLMIMHPSLIRLAMKVSPNL</sequence>
<evidence type="ECO:0000313" key="3">
    <source>
        <dbReference type="EnsemblMetazoa" id="XP_038079168.1"/>
    </source>
</evidence>
<dbReference type="InterPro" id="IPR057090">
    <property type="entry name" value="HTH_KIF26A_B_1st"/>
</dbReference>
<proteinExistence type="predicted"/>
<feature type="region of interest" description="Disordered" evidence="1">
    <location>
        <begin position="1"/>
        <end position="24"/>
    </location>
</feature>